<name>E4XAT6_OIKDI</name>
<gene>
    <name evidence="1" type="ORF">GSOID_T00005197001</name>
</gene>
<dbReference type="OrthoDB" id="10328493at2759"/>
<evidence type="ECO:0000313" key="1">
    <source>
        <dbReference type="EMBL" id="CBY08615.1"/>
    </source>
</evidence>
<reference evidence="1" key="1">
    <citation type="journal article" date="2010" name="Science">
        <title>Plasticity of animal genome architecture unmasked by rapid evolution of a pelagic tunicate.</title>
        <authorList>
            <person name="Denoeud F."/>
            <person name="Henriet S."/>
            <person name="Mungpakdee S."/>
            <person name="Aury J.M."/>
            <person name="Da Silva C."/>
            <person name="Brinkmann H."/>
            <person name="Mikhaleva J."/>
            <person name="Olsen L.C."/>
            <person name="Jubin C."/>
            <person name="Canestro C."/>
            <person name="Bouquet J.M."/>
            <person name="Danks G."/>
            <person name="Poulain J."/>
            <person name="Campsteijn C."/>
            <person name="Adamski M."/>
            <person name="Cross I."/>
            <person name="Yadetie F."/>
            <person name="Muffato M."/>
            <person name="Louis A."/>
            <person name="Butcher S."/>
            <person name="Tsagkogeorga G."/>
            <person name="Konrad A."/>
            <person name="Singh S."/>
            <person name="Jensen M.F."/>
            <person name="Cong E.H."/>
            <person name="Eikeseth-Otteraa H."/>
            <person name="Noel B."/>
            <person name="Anthouard V."/>
            <person name="Porcel B.M."/>
            <person name="Kachouri-Lafond R."/>
            <person name="Nishino A."/>
            <person name="Ugolini M."/>
            <person name="Chourrout P."/>
            <person name="Nishida H."/>
            <person name="Aasland R."/>
            <person name="Huzurbazar S."/>
            <person name="Westhof E."/>
            <person name="Delsuc F."/>
            <person name="Lehrach H."/>
            <person name="Reinhardt R."/>
            <person name="Weissenbach J."/>
            <person name="Roy S.W."/>
            <person name="Artiguenave F."/>
            <person name="Postlethwait J.H."/>
            <person name="Manak J.R."/>
            <person name="Thompson E.M."/>
            <person name="Jaillon O."/>
            <person name="Du Pasquier L."/>
            <person name="Boudinot P."/>
            <person name="Liberles D.A."/>
            <person name="Volff J.N."/>
            <person name="Philippe H."/>
            <person name="Lenhard B."/>
            <person name="Roest Crollius H."/>
            <person name="Wincker P."/>
            <person name="Chourrout D."/>
        </authorList>
    </citation>
    <scope>NUCLEOTIDE SEQUENCE [LARGE SCALE GENOMIC DNA]</scope>
</reference>
<dbReference type="EMBL" id="FN653032">
    <property type="protein sequence ID" value="CBY08615.1"/>
    <property type="molecule type" value="Genomic_DNA"/>
</dbReference>
<organism evidence="1">
    <name type="scientific">Oikopleura dioica</name>
    <name type="common">Tunicate</name>
    <dbReference type="NCBI Taxonomy" id="34765"/>
    <lineage>
        <taxon>Eukaryota</taxon>
        <taxon>Metazoa</taxon>
        <taxon>Chordata</taxon>
        <taxon>Tunicata</taxon>
        <taxon>Appendicularia</taxon>
        <taxon>Copelata</taxon>
        <taxon>Oikopleuridae</taxon>
        <taxon>Oikopleura</taxon>
    </lineage>
</organism>
<sequence>MLLNGWETIQKLIRRFLGLEHNPPAIEHQSIHASRQSRIILRAKPKRYEVQDVLNGLGRDKNILKNIKKMPDREKVKLVKGIITVLHTQGKFDERPINYHAFSRLRKANDPVRKVNIFWIPTLSPISEDG</sequence>
<evidence type="ECO:0000313" key="2">
    <source>
        <dbReference type="Proteomes" id="UP000001307"/>
    </source>
</evidence>
<protein>
    <submittedName>
        <fullName evidence="1">Uncharacterized protein</fullName>
    </submittedName>
</protein>
<dbReference type="Proteomes" id="UP000001307">
    <property type="component" value="Unassembled WGS sequence"/>
</dbReference>
<proteinExistence type="predicted"/>
<dbReference type="AlphaFoldDB" id="E4XAT6"/>
<dbReference type="InParanoid" id="E4XAT6"/>
<accession>E4XAT6</accession>
<keyword evidence="2" id="KW-1185">Reference proteome</keyword>